<keyword evidence="1" id="KW-0472">Membrane</keyword>
<evidence type="ECO:0000256" key="1">
    <source>
        <dbReference type="SAM" id="Phobius"/>
    </source>
</evidence>
<name>A0A7J7CMS9_TRIWF</name>
<evidence type="ECO:0000313" key="3">
    <source>
        <dbReference type="Proteomes" id="UP000593562"/>
    </source>
</evidence>
<reference evidence="2 3" key="1">
    <citation type="journal article" date="2020" name="Nat. Commun.">
        <title>Genome of Tripterygium wilfordii and identification of cytochrome P450 involved in triptolide biosynthesis.</title>
        <authorList>
            <person name="Tu L."/>
            <person name="Su P."/>
            <person name="Zhang Z."/>
            <person name="Gao L."/>
            <person name="Wang J."/>
            <person name="Hu T."/>
            <person name="Zhou J."/>
            <person name="Zhang Y."/>
            <person name="Zhao Y."/>
            <person name="Liu Y."/>
            <person name="Song Y."/>
            <person name="Tong Y."/>
            <person name="Lu Y."/>
            <person name="Yang J."/>
            <person name="Xu C."/>
            <person name="Jia M."/>
            <person name="Peters R.J."/>
            <person name="Huang L."/>
            <person name="Gao W."/>
        </authorList>
    </citation>
    <scope>NUCLEOTIDE SEQUENCE [LARGE SCALE GENOMIC DNA]</scope>
    <source>
        <strain evidence="3">cv. XIE 37</strain>
        <tissue evidence="2">Leaf</tissue>
    </source>
</reference>
<gene>
    <name evidence="2" type="ORF">HS088_TW15G00841</name>
</gene>
<protein>
    <submittedName>
        <fullName evidence="2">Uncharacterized protein</fullName>
    </submittedName>
</protein>
<dbReference type="Proteomes" id="UP000593562">
    <property type="component" value="Unassembled WGS sequence"/>
</dbReference>
<dbReference type="EMBL" id="JAAARO010000015">
    <property type="protein sequence ID" value="KAF5735339.1"/>
    <property type="molecule type" value="Genomic_DNA"/>
</dbReference>
<feature type="transmembrane region" description="Helical" evidence="1">
    <location>
        <begin position="17"/>
        <end position="37"/>
    </location>
</feature>
<sequence>MLACRMGVGRFLLRGTHLYHCCKIILLCSFCICYVVWFSGGSNQRKGDWRKALGNSGGVGQVSFDGQISKAVGLKTMQVDRWMQCEGDWTVTVAGNDVLAGGWMADCNRKASLWR</sequence>
<comment type="caution">
    <text evidence="2">The sequence shown here is derived from an EMBL/GenBank/DDBJ whole genome shotgun (WGS) entry which is preliminary data.</text>
</comment>
<organism evidence="2 3">
    <name type="scientific">Tripterygium wilfordii</name>
    <name type="common">Thunder God vine</name>
    <dbReference type="NCBI Taxonomy" id="458696"/>
    <lineage>
        <taxon>Eukaryota</taxon>
        <taxon>Viridiplantae</taxon>
        <taxon>Streptophyta</taxon>
        <taxon>Embryophyta</taxon>
        <taxon>Tracheophyta</taxon>
        <taxon>Spermatophyta</taxon>
        <taxon>Magnoliopsida</taxon>
        <taxon>eudicotyledons</taxon>
        <taxon>Gunneridae</taxon>
        <taxon>Pentapetalae</taxon>
        <taxon>rosids</taxon>
        <taxon>fabids</taxon>
        <taxon>Celastrales</taxon>
        <taxon>Celastraceae</taxon>
        <taxon>Tripterygium</taxon>
    </lineage>
</organism>
<evidence type="ECO:0000313" key="2">
    <source>
        <dbReference type="EMBL" id="KAF5735339.1"/>
    </source>
</evidence>
<keyword evidence="1" id="KW-1133">Transmembrane helix</keyword>
<keyword evidence="3" id="KW-1185">Reference proteome</keyword>
<dbReference type="InParanoid" id="A0A7J7CMS9"/>
<accession>A0A7J7CMS9</accession>
<keyword evidence="1" id="KW-0812">Transmembrane</keyword>
<dbReference type="AlphaFoldDB" id="A0A7J7CMS9"/>
<proteinExistence type="predicted"/>